<proteinExistence type="predicted"/>
<evidence type="ECO:0000313" key="2">
    <source>
        <dbReference type="EMBL" id="TDY38254.1"/>
    </source>
</evidence>
<gene>
    <name evidence="2" type="ORF">C7445_1373</name>
</gene>
<organism evidence="2 3">
    <name type="scientific">Alicyclobacillus sacchari</name>
    <dbReference type="NCBI Taxonomy" id="392010"/>
    <lineage>
        <taxon>Bacteria</taxon>
        <taxon>Bacillati</taxon>
        <taxon>Bacillota</taxon>
        <taxon>Bacilli</taxon>
        <taxon>Bacillales</taxon>
        <taxon>Alicyclobacillaceae</taxon>
        <taxon>Alicyclobacillus</taxon>
    </lineage>
</organism>
<dbReference type="InterPro" id="IPR011528">
    <property type="entry name" value="NERD"/>
</dbReference>
<accession>A0A4V3HCR9</accession>
<reference evidence="2 3" key="1">
    <citation type="submission" date="2019-03" db="EMBL/GenBank/DDBJ databases">
        <title>Genomic Encyclopedia of Type Strains, Phase IV (KMG-IV): sequencing the most valuable type-strain genomes for metagenomic binning, comparative biology and taxonomic classification.</title>
        <authorList>
            <person name="Goeker M."/>
        </authorList>
    </citation>
    <scope>NUCLEOTIDE SEQUENCE [LARGE SCALE GENOMIC DNA]</scope>
    <source>
        <strain evidence="2 3">DSM 17974</strain>
    </source>
</reference>
<dbReference type="AlphaFoldDB" id="A0A4V3HCR9"/>
<dbReference type="PROSITE" id="PS50965">
    <property type="entry name" value="NERD"/>
    <property type="match status" value="1"/>
</dbReference>
<comment type="caution">
    <text evidence="2">The sequence shown here is derived from an EMBL/GenBank/DDBJ whole genome shotgun (WGS) entry which is preliminary data.</text>
</comment>
<dbReference type="EMBL" id="SORF01000037">
    <property type="protein sequence ID" value="TDY38254.1"/>
    <property type="molecule type" value="Genomic_DNA"/>
</dbReference>
<dbReference type="Pfam" id="PF08378">
    <property type="entry name" value="NERD"/>
    <property type="match status" value="1"/>
</dbReference>
<dbReference type="OrthoDB" id="5782056at2"/>
<evidence type="ECO:0000313" key="3">
    <source>
        <dbReference type="Proteomes" id="UP000294581"/>
    </source>
</evidence>
<feature type="domain" description="NERD" evidence="1">
    <location>
        <begin position="28"/>
        <end position="145"/>
    </location>
</feature>
<evidence type="ECO:0000259" key="1">
    <source>
        <dbReference type="PROSITE" id="PS50965"/>
    </source>
</evidence>
<dbReference type="Proteomes" id="UP000294581">
    <property type="component" value="Unassembled WGS sequence"/>
</dbReference>
<sequence length="209" mass="24018">MLKLMIPMFILIVMASGLKILNQSKSFIGFLGERGVRSRLDKLDKSRYCVINDLLIPHYRGNGTSQIDHVVVFSGGVAVIETKNWAGRVYGKGHERNWTVTLGRNKYRHENPILQNKGHIRSIQAIVGDVPIHNIVVFSSRTDLRLSEISDAMVTQISKIDRVIRNIDKRVLNDQDIQEIHQRLLGANTENREMRAQHVKNVKKRFERE</sequence>
<protein>
    <submittedName>
        <fullName evidence="2">Nuclease-like protein</fullName>
    </submittedName>
</protein>
<keyword evidence="3" id="KW-1185">Reference proteome</keyword>
<dbReference type="RefSeq" id="WP_006445427.1">
    <property type="nucleotide sequence ID" value="NZ_BSUS01000003.1"/>
</dbReference>
<name>A0A4V3HCR9_9BACL</name>